<dbReference type="Proteomes" id="UP000316473">
    <property type="component" value="Chromosome"/>
</dbReference>
<feature type="signal peptide" evidence="1">
    <location>
        <begin position="1"/>
        <end position="19"/>
    </location>
</feature>
<name>A0A4Y1YN21_9PROT</name>
<accession>A0A4Y1YN21</accession>
<dbReference type="PROSITE" id="PS51257">
    <property type="entry name" value="PROKAR_LIPOPROTEIN"/>
    <property type="match status" value="1"/>
</dbReference>
<organism evidence="2 3">
    <name type="scientific">Nitrosomonas stercoris</name>
    <dbReference type="NCBI Taxonomy" id="1444684"/>
    <lineage>
        <taxon>Bacteria</taxon>
        <taxon>Pseudomonadati</taxon>
        <taxon>Pseudomonadota</taxon>
        <taxon>Betaproteobacteria</taxon>
        <taxon>Nitrosomonadales</taxon>
        <taxon>Nitrosomonadaceae</taxon>
        <taxon>Nitrosomonas</taxon>
    </lineage>
</organism>
<evidence type="ECO:0000256" key="1">
    <source>
        <dbReference type="SAM" id="SignalP"/>
    </source>
</evidence>
<feature type="chain" id="PRO_5021208495" description="Entry exclusion lipoprotein TrbK" evidence="1">
    <location>
        <begin position="20"/>
        <end position="63"/>
    </location>
</feature>
<keyword evidence="1" id="KW-0732">Signal</keyword>
<keyword evidence="3" id="KW-1185">Reference proteome</keyword>
<evidence type="ECO:0000313" key="3">
    <source>
        <dbReference type="Proteomes" id="UP000316473"/>
    </source>
</evidence>
<gene>
    <name evidence="2" type="ORF">Nstercoris_00544</name>
</gene>
<sequence>MKFVYHAICILGLSVTLVACSETAPVASTANCAGRGMEKALDYYKNDETSRQQFLDACDALNK</sequence>
<dbReference type="AlphaFoldDB" id="A0A4Y1YN21"/>
<evidence type="ECO:0008006" key="4">
    <source>
        <dbReference type="Google" id="ProtNLM"/>
    </source>
</evidence>
<protein>
    <recommendedName>
        <fullName evidence="4">Entry exclusion lipoprotein TrbK</fullName>
    </recommendedName>
</protein>
<dbReference type="EMBL" id="AP019755">
    <property type="protein sequence ID" value="BBL34313.1"/>
    <property type="molecule type" value="Genomic_DNA"/>
</dbReference>
<reference evidence="2 3" key="1">
    <citation type="submission" date="2019-06" db="EMBL/GenBank/DDBJ databases">
        <title>Nitrosomonas stercoris KYUHI-S whole genome shotgun sequence.</title>
        <authorList>
            <person name="Nakagawa T."/>
            <person name="Tsuchiya Y."/>
            <person name="Takahashi R."/>
        </authorList>
    </citation>
    <scope>NUCLEOTIDE SEQUENCE [LARGE SCALE GENOMIC DNA]</scope>
    <source>
        <strain evidence="2 3">KYUHI-S</strain>
    </source>
</reference>
<evidence type="ECO:0000313" key="2">
    <source>
        <dbReference type="EMBL" id="BBL34313.1"/>
    </source>
</evidence>
<proteinExistence type="predicted"/>
<dbReference type="KEGG" id="nst:Nstercoris_00544"/>